<evidence type="ECO:0000256" key="2">
    <source>
        <dbReference type="SAM" id="Phobius"/>
    </source>
</evidence>
<dbReference type="NCBIfam" id="TIGR02098">
    <property type="entry name" value="MJ0042_CXXC"/>
    <property type="match status" value="1"/>
</dbReference>
<dbReference type="AlphaFoldDB" id="A0A1G9UT26"/>
<dbReference type="Pfam" id="PF13717">
    <property type="entry name" value="Zn_ribbon_4"/>
    <property type="match status" value="1"/>
</dbReference>
<organism evidence="4 5">
    <name type="scientific">Maricaulis salignorans</name>
    <dbReference type="NCBI Taxonomy" id="144026"/>
    <lineage>
        <taxon>Bacteria</taxon>
        <taxon>Pseudomonadati</taxon>
        <taxon>Pseudomonadota</taxon>
        <taxon>Alphaproteobacteria</taxon>
        <taxon>Maricaulales</taxon>
        <taxon>Maricaulaceae</taxon>
        <taxon>Maricaulis</taxon>
    </lineage>
</organism>
<feature type="compositionally biased region" description="Low complexity" evidence="1">
    <location>
        <begin position="242"/>
        <end position="255"/>
    </location>
</feature>
<accession>A0A1G9UT26</accession>
<reference evidence="4 5" key="1">
    <citation type="submission" date="2016-10" db="EMBL/GenBank/DDBJ databases">
        <authorList>
            <person name="de Groot N.N."/>
        </authorList>
    </citation>
    <scope>NUCLEOTIDE SEQUENCE [LARGE SCALE GENOMIC DNA]</scope>
    <source>
        <strain evidence="4 5">DSM 16077</strain>
    </source>
</reference>
<keyword evidence="2" id="KW-1133">Transmembrane helix</keyword>
<sequence length="263" mass="27776">MSIVLSCPSCSTRYRADPHAIGLNGRRVRCASCAHVWTAEAEDPSDLPTLQPAPPEAEPAAESKPHTAFRERQAKKRRTMSAAVAGSAWGGLAIACALLLTASWMFRVDIVTLWPRASSAYAAIGAEVNAYGFTVGELTVTRDNAHGVPLLVIEGTISNLDRRSRALPALRAILRDENSESLLEWSVGLQGAAVPAGQVREFRTVVSDPPPASAEVEVVLVADAMPVHRATPEGAHTPEQVAASDTHAAPAAGHAPEPDTGHH</sequence>
<dbReference type="STRING" id="144026.SAMN04488568_11652"/>
<evidence type="ECO:0000259" key="3">
    <source>
        <dbReference type="Pfam" id="PF13717"/>
    </source>
</evidence>
<keyword evidence="5" id="KW-1185">Reference proteome</keyword>
<evidence type="ECO:0000313" key="4">
    <source>
        <dbReference type="EMBL" id="SDM63058.1"/>
    </source>
</evidence>
<protein>
    <submittedName>
        <fullName evidence="4">MJ0042 family finger-like domain-containing protein</fullName>
    </submittedName>
</protein>
<dbReference type="InterPro" id="IPR011723">
    <property type="entry name" value="Znf/thioredoxin_put"/>
</dbReference>
<keyword evidence="2" id="KW-0812">Transmembrane</keyword>
<keyword evidence="2" id="KW-0472">Membrane</keyword>
<dbReference type="EMBL" id="FNHG01000016">
    <property type="protein sequence ID" value="SDM63058.1"/>
    <property type="molecule type" value="Genomic_DNA"/>
</dbReference>
<dbReference type="Proteomes" id="UP000199759">
    <property type="component" value="Unassembled WGS sequence"/>
</dbReference>
<feature type="region of interest" description="Disordered" evidence="1">
    <location>
        <begin position="44"/>
        <end position="75"/>
    </location>
</feature>
<name>A0A1G9UT26_9PROT</name>
<feature type="transmembrane region" description="Helical" evidence="2">
    <location>
        <begin position="82"/>
        <end position="106"/>
    </location>
</feature>
<proteinExistence type="predicted"/>
<feature type="compositionally biased region" description="Basic and acidic residues" evidence="1">
    <location>
        <begin position="61"/>
        <end position="72"/>
    </location>
</feature>
<dbReference type="RefSeq" id="WP_091771054.1">
    <property type="nucleotide sequence ID" value="NZ_FNHG01000016.1"/>
</dbReference>
<evidence type="ECO:0000256" key="1">
    <source>
        <dbReference type="SAM" id="MobiDB-lite"/>
    </source>
</evidence>
<gene>
    <name evidence="4" type="ORF">SAMN04488568_11652</name>
</gene>
<evidence type="ECO:0000313" key="5">
    <source>
        <dbReference type="Proteomes" id="UP000199759"/>
    </source>
</evidence>
<dbReference type="OrthoDB" id="7159357at2"/>
<feature type="domain" description="Zinc finger/thioredoxin putative" evidence="3">
    <location>
        <begin position="6"/>
        <end position="38"/>
    </location>
</feature>
<feature type="region of interest" description="Disordered" evidence="1">
    <location>
        <begin position="231"/>
        <end position="263"/>
    </location>
</feature>